<name>A0A0C1MVU5_9GAMM</name>
<evidence type="ECO:0000313" key="3">
    <source>
        <dbReference type="EMBL" id="KID59058.1"/>
    </source>
</evidence>
<accession>A0A0C1MVU5</accession>
<evidence type="ECO:0000259" key="2">
    <source>
        <dbReference type="Pfam" id="PF18065"/>
    </source>
</evidence>
<dbReference type="InterPro" id="IPR040636">
    <property type="entry name" value="PatG_C"/>
</dbReference>
<evidence type="ECO:0008006" key="5">
    <source>
        <dbReference type="Google" id="ProtNLM"/>
    </source>
</evidence>
<dbReference type="EMBL" id="JWIC01000001">
    <property type="protein sequence ID" value="KID59058.1"/>
    <property type="molecule type" value="Genomic_DNA"/>
</dbReference>
<feature type="domain" description="PatG" evidence="1">
    <location>
        <begin position="38"/>
        <end position="147"/>
    </location>
</feature>
<dbReference type="Pfam" id="PF18065">
    <property type="entry name" value="PatG_C"/>
    <property type="match status" value="1"/>
</dbReference>
<evidence type="ECO:0000313" key="4">
    <source>
        <dbReference type="Proteomes" id="UP000031327"/>
    </source>
</evidence>
<sequence length="307" mass="34658">MTLPMPVQPNKPVHQSDTAQRMNAEDIDINYSGAMSRYVYAVGYINAKFPSLNLEKELYQNSLMDKHVTPLPMLKNINDDIALQRLNRNTQLYQTLFKGLNVSTNRYIARSMEWVFDNRYNEQLYTLVISTEALLTQCISALGRAQNNEVGQVVIVGEILAQGDVFVHTIVPVSALPFSDVIHSESHNNAQFKSLVTEITSLDTFAGDTDATRALNYALYNNAAIYQNSYHLCYQSRSDGPNPNGYQLVKVDVNMNQSGDRLVADVIFAYQGINTGAMQFWRSRVDVTGEYPFTVEAWQQYLPNNLS</sequence>
<dbReference type="AlphaFoldDB" id="A0A0C1MVU5"/>
<dbReference type="InterPro" id="IPR040483">
    <property type="entry name" value="PatG_dom"/>
</dbReference>
<dbReference type="RefSeq" id="WP_039607659.1">
    <property type="nucleotide sequence ID" value="NZ_JWIC01000001.1"/>
</dbReference>
<gene>
    <name evidence="3" type="ORF">JF50_00965</name>
</gene>
<organism evidence="3 4">
    <name type="scientific">Pseudoalteromonas luteoviolacea</name>
    <dbReference type="NCBI Taxonomy" id="43657"/>
    <lineage>
        <taxon>Bacteria</taxon>
        <taxon>Pseudomonadati</taxon>
        <taxon>Pseudomonadota</taxon>
        <taxon>Gammaproteobacteria</taxon>
        <taxon>Alteromonadales</taxon>
        <taxon>Pseudoalteromonadaceae</taxon>
        <taxon>Pseudoalteromonas</taxon>
    </lineage>
</organism>
<reference evidence="3 4" key="1">
    <citation type="submission" date="2014-12" db="EMBL/GenBank/DDBJ databases">
        <title>Draft Genome Sequence of Pseudoalteromonas luteoviolacea HI1.</title>
        <authorList>
            <person name="Asahina A.Y."/>
            <person name="Hadfield M.G."/>
        </authorList>
    </citation>
    <scope>NUCLEOTIDE SEQUENCE [LARGE SCALE GENOMIC DNA]</scope>
    <source>
        <strain evidence="3 4">HI1</strain>
    </source>
</reference>
<proteinExistence type="predicted"/>
<dbReference type="OrthoDB" id="5856265at2"/>
<evidence type="ECO:0000259" key="1">
    <source>
        <dbReference type="Pfam" id="PF18047"/>
    </source>
</evidence>
<feature type="domain" description="PatG C-terminal" evidence="2">
    <location>
        <begin position="189"/>
        <end position="301"/>
    </location>
</feature>
<comment type="caution">
    <text evidence="3">The sequence shown here is derived from an EMBL/GenBank/DDBJ whole genome shotgun (WGS) entry which is preliminary data.</text>
</comment>
<protein>
    <recommendedName>
        <fullName evidence="5">PatG domain-containing protein</fullName>
    </recommendedName>
</protein>
<dbReference type="Pfam" id="PF18047">
    <property type="entry name" value="PatG_D"/>
    <property type="match status" value="1"/>
</dbReference>
<dbReference type="Proteomes" id="UP000031327">
    <property type="component" value="Unassembled WGS sequence"/>
</dbReference>